<gene>
    <name evidence="1" type="ORF">GCM10010832_05060</name>
</gene>
<reference evidence="2" key="1">
    <citation type="journal article" date="2019" name="Int. J. Syst. Evol. Microbiol.">
        <title>The Global Catalogue of Microorganisms (GCM) 10K type strain sequencing project: providing services to taxonomists for standard genome sequencing and annotation.</title>
        <authorList>
            <consortium name="The Broad Institute Genomics Platform"/>
            <consortium name="The Broad Institute Genome Sequencing Center for Infectious Disease"/>
            <person name="Wu L."/>
            <person name="Ma J."/>
        </authorList>
    </citation>
    <scope>NUCLEOTIDE SEQUENCE [LARGE SCALE GENOMIC DNA]</scope>
    <source>
        <strain evidence="2">CGMCC 1.12931</strain>
    </source>
</reference>
<protein>
    <recommendedName>
        <fullName evidence="3">DUF4240 domain-containing protein</fullName>
    </recommendedName>
</protein>
<name>A0ABQ1SF87_9FLAO</name>
<comment type="caution">
    <text evidence="1">The sequence shown here is derived from an EMBL/GenBank/DDBJ whole genome shotgun (WGS) entry which is preliminary data.</text>
</comment>
<proteinExistence type="predicted"/>
<accession>A0ABQ1SF87</accession>
<sequence>MQSQNTIKLIQNHGEKLKLITRCLNSITKHGNMSYRLGLKKNLNISEVEKLYADWLYLVERFKDPVEKEFFNENWLNAGNIYMDLSKKEIPFFYADFLMDEKGTWIIRTIGDDIQSFADELNNNEINIDMYFNQLNTEYEKKVEEFYSEKYQWDIDLNEPITDEDIRDVMFPD</sequence>
<dbReference type="RefSeq" id="WP_188457519.1">
    <property type="nucleotide sequence ID" value="NZ_BMGM01000002.1"/>
</dbReference>
<evidence type="ECO:0000313" key="2">
    <source>
        <dbReference type="Proteomes" id="UP000599179"/>
    </source>
</evidence>
<dbReference type="Proteomes" id="UP000599179">
    <property type="component" value="Unassembled WGS sequence"/>
</dbReference>
<keyword evidence="2" id="KW-1185">Reference proteome</keyword>
<evidence type="ECO:0008006" key="3">
    <source>
        <dbReference type="Google" id="ProtNLM"/>
    </source>
</evidence>
<dbReference type="EMBL" id="BMGM01000002">
    <property type="protein sequence ID" value="GGE27343.1"/>
    <property type="molecule type" value="Genomic_DNA"/>
</dbReference>
<organism evidence="1 2">
    <name type="scientific">Psychroflexus planctonicus</name>
    <dbReference type="NCBI Taxonomy" id="1526575"/>
    <lineage>
        <taxon>Bacteria</taxon>
        <taxon>Pseudomonadati</taxon>
        <taxon>Bacteroidota</taxon>
        <taxon>Flavobacteriia</taxon>
        <taxon>Flavobacteriales</taxon>
        <taxon>Flavobacteriaceae</taxon>
        <taxon>Psychroflexus</taxon>
    </lineage>
</organism>
<evidence type="ECO:0000313" key="1">
    <source>
        <dbReference type="EMBL" id="GGE27343.1"/>
    </source>
</evidence>